<gene>
    <name evidence="2" type="ORF">SAMN05444392_101721</name>
</gene>
<dbReference type="RefSeq" id="WP_073152068.1">
    <property type="nucleotide sequence ID" value="NZ_FQVL01000001.1"/>
</dbReference>
<name>A0A1M4TYZ9_9BACL</name>
<feature type="domain" description="Nitroreductase" evidence="1">
    <location>
        <begin position="101"/>
        <end position="236"/>
    </location>
</feature>
<protein>
    <submittedName>
        <fullName evidence="2">SagB-type dehydrogenase domain-containing protein</fullName>
    </submittedName>
</protein>
<dbReference type="InterPro" id="IPR000415">
    <property type="entry name" value="Nitroreductase-like"/>
</dbReference>
<dbReference type="Proteomes" id="UP000184476">
    <property type="component" value="Unassembled WGS sequence"/>
</dbReference>
<accession>A0A1M4TYZ9</accession>
<dbReference type="STRING" id="112248.SAMN05444392_101721"/>
<dbReference type="PANTHER" id="PTHR43745:SF2">
    <property type="entry name" value="NITROREDUCTASE MJ1384-RELATED"/>
    <property type="match status" value="1"/>
</dbReference>
<reference evidence="2 3" key="1">
    <citation type="submission" date="2016-11" db="EMBL/GenBank/DDBJ databases">
        <authorList>
            <person name="Jaros S."/>
            <person name="Januszkiewicz K."/>
            <person name="Wedrychowicz H."/>
        </authorList>
    </citation>
    <scope>NUCLEOTIDE SEQUENCE [LARGE SCALE GENOMIC DNA]</scope>
    <source>
        <strain evidence="2 3">DSM 44666</strain>
    </source>
</reference>
<keyword evidence="3" id="KW-1185">Reference proteome</keyword>
<dbReference type="InterPro" id="IPR052544">
    <property type="entry name" value="Bacteriocin_Proc_Enz"/>
</dbReference>
<dbReference type="EMBL" id="FQVL01000001">
    <property type="protein sequence ID" value="SHE49728.1"/>
    <property type="molecule type" value="Genomic_DNA"/>
</dbReference>
<dbReference type="Gene3D" id="3.40.109.10">
    <property type="entry name" value="NADH Oxidase"/>
    <property type="match status" value="2"/>
</dbReference>
<dbReference type="InterPro" id="IPR020051">
    <property type="entry name" value="SagB-type_dehydrogenase"/>
</dbReference>
<sequence>MDLHDFLYHLHFKPEKIYPDDWEVDWENAPIPYKLYQGLPTITLPLDIPLNLKKGIYTGTPNLHTIGHFLWYVYGISHICQTSFLRVPNQSTIDHTQYYRRFVPSGGALYPNELYIYLKMESLPVGIYHYDVAHHCLVLLREGNVDDYLDQTLGNQCAHSSLFSTVFVTTRFEKNFFKYHNFSYRLQALDAGALMGQLLEVVKRFGFSARIHFQFLDQAVNHLLGLNNQEEVTYTVIPLSTSAVFDQCTNQLNNKTSFDDQSLCREIPVLPKQRTYSSVKQWTFPEITLLNKASSIQSTQSFRFCNKKMRLLPKTENPLSLPPVKDFSFDWLSVCQKRYSPGLDFTLKKIKKHQLAILLHEACAAFVYANDLDEEIGKIGSRLSIYCCLYQVEDIPNGAYYYDPINHELHIIRLGDHRLKLQQSLTVYNMNLYQVPVCVHVVGDKKQLQSTWGYRGYRIQQMEAGMLVQRLLLTASSLDMGGHPLLGFDVQSCDELYQLDSLSQTSLIQVPIGPFRPYSRLTGGLHE</sequence>
<proteinExistence type="predicted"/>
<evidence type="ECO:0000259" key="1">
    <source>
        <dbReference type="Pfam" id="PF00881"/>
    </source>
</evidence>
<dbReference type="SUPFAM" id="SSF55469">
    <property type="entry name" value="FMN-dependent nitroreductase-like"/>
    <property type="match status" value="1"/>
</dbReference>
<feature type="domain" description="Nitroreductase" evidence="1">
    <location>
        <begin position="423"/>
        <end position="513"/>
    </location>
</feature>
<dbReference type="Pfam" id="PF00881">
    <property type="entry name" value="Nitroreductase"/>
    <property type="match status" value="2"/>
</dbReference>
<dbReference type="CDD" id="cd02142">
    <property type="entry name" value="McbC_SagB-like_oxidoreductase"/>
    <property type="match status" value="2"/>
</dbReference>
<dbReference type="AlphaFoldDB" id="A0A1M4TYZ9"/>
<evidence type="ECO:0000313" key="2">
    <source>
        <dbReference type="EMBL" id="SHE49728.1"/>
    </source>
</evidence>
<evidence type="ECO:0000313" key="3">
    <source>
        <dbReference type="Proteomes" id="UP000184476"/>
    </source>
</evidence>
<dbReference type="NCBIfam" id="TIGR03605">
    <property type="entry name" value="antibiot_sagB"/>
    <property type="match status" value="1"/>
</dbReference>
<dbReference type="OrthoDB" id="9801593at2"/>
<dbReference type="PANTHER" id="PTHR43745">
    <property type="entry name" value="NITROREDUCTASE MJ1384-RELATED"/>
    <property type="match status" value="1"/>
</dbReference>
<dbReference type="GO" id="GO:0016491">
    <property type="term" value="F:oxidoreductase activity"/>
    <property type="evidence" value="ECO:0007669"/>
    <property type="project" value="InterPro"/>
</dbReference>
<dbReference type="InterPro" id="IPR029479">
    <property type="entry name" value="Nitroreductase"/>
</dbReference>
<organism evidence="2 3">
    <name type="scientific">Seinonella peptonophila</name>
    <dbReference type="NCBI Taxonomy" id="112248"/>
    <lineage>
        <taxon>Bacteria</taxon>
        <taxon>Bacillati</taxon>
        <taxon>Bacillota</taxon>
        <taxon>Bacilli</taxon>
        <taxon>Bacillales</taxon>
        <taxon>Thermoactinomycetaceae</taxon>
        <taxon>Seinonella</taxon>
    </lineage>
</organism>